<keyword evidence="1" id="KW-0813">Transport</keyword>
<dbReference type="RefSeq" id="WP_237468283.1">
    <property type="nucleotide sequence ID" value="NZ_CAKLDI010000002.1"/>
</dbReference>
<gene>
    <name evidence="2" type="ORF">VST7929_03000</name>
</gene>
<keyword evidence="3" id="KW-1185">Reference proteome</keyword>
<comment type="caution">
    <text evidence="2">The sequence shown here is derived from an EMBL/GenBank/DDBJ whole genome shotgun (WGS) entry which is preliminary data.</text>
</comment>
<name>A0ABN8DXH9_9VIBR</name>
<proteinExistence type="predicted"/>
<evidence type="ECO:0000313" key="2">
    <source>
        <dbReference type="EMBL" id="CAH0535427.1"/>
    </source>
</evidence>
<evidence type="ECO:0000256" key="1">
    <source>
        <dbReference type="ARBA" id="ARBA00023065"/>
    </source>
</evidence>
<dbReference type="Proteomes" id="UP000838672">
    <property type="component" value="Unassembled WGS sequence"/>
</dbReference>
<reference evidence="2" key="1">
    <citation type="submission" date="2021-11" db="EMBL/GenBank/DDBJ databases">
        <authorList>
            <person name="Rodrigo-Torres L."/>
            <person name="Arahal R. D."/>
            <person name="Lucena T."/>
        </authorList>
    </citation>
    <scope>NUCLEOTIDE SEQUENCE</scope>
    <source>
        <strain evidence="2">CECT 7929</strain>
    </source>
</reference>
<dbReference type="InterPro" id="IPR010916">
    <property type="entry name" value="TonB_box_CS"/>
</dbReference>
<organism evidence="2 3">
    <name type="scientific">Vibrio stylophorae</name>
    <dbReference type="NCBI Taxonomy" id="659351"/>
    <lineage>
        <taxon>Bacteria</taxon>
        <taxon>Pseudomonadati</taxon>
        <taxon>Pseudomonadota</taxon>
        <taxon>Gammaproteobacteria</taxon>
        <taxon>Vibrionales</taxon>
        <taxon>Vibrionaceae</taxon>
        <taxon>Vibrio</taxon>
    </lineage>
</organism>
<dbReference type="EMBL" id="CAKLDI010000002">
    <property type="protein sequence ID" value="CAH0535427.1"/>
    <property type="molecule type" value="Genomic_DNA"/>
</dbReference>
<accession>A0ABN8DXH9</accession>
<keyword evidence="1" id="KW-0406">Ion transport</keyword>
<dbReference type="PROSITE" id="PS00430">
    <property type="entry name" value="TONB_DEPENDENT_REC_1"/>
    <property type="match status" value="1"/>
</dbReference>
<evidence type="ECO:0000313" key="3">
    <source>
        <dbReference type="Proteomes" id="UP000838672"/>
    </source>
</evidence>
<protein>
    <submittedName>
        <fullName evidence="2">Uncharacterized protein</fullName>
    </submittedName>
</protein>
<sequence length="161" mass="17739">MNRKAAKIVLFSTLFGALVIGGALSYGFFNQGLDRETRLALIAQLKQQVDDTITVVASARDEQQLPRLANQAMVLGSGLNVDLVNGYPSRESIVSLLREIKAPSNAATSAQKWGTDYDVNLERKMVQFVVDKKADSTYCYIKYFEARPYVAPIVVVDTKGC</sequence>